<gene>
    <name evidence="1" type="ORF">PM001_LOCUS17262</name>
</gene>
<dbReference type="AlphaFoldDB" id="A0AAV1UDM3"/>
<evidence type="ECO:0000313" key="1">
    <source>
        <dbReference type="EMBL" id="CAK7932112.1"/>
    </source>
</evidence>
<comment type="caution">
    <text evidence="1">The sequence shown here is derived from an EMBL/GenBank/DDBJ whole genome shotgun (WGS) entry which is preliminary data.</text>
</comment>
<reference evidence="1" key="1">
    <citation type="submission" date="2024-01" db="EMBL/GenBank/DDBJ databases">
        <authorList>
            <person name="Webb A."/>
        </authorList>
    </citation>
    <scope>NUCLEOTIDE SEQUENCE</scope>
    <source>
        <strain evidence="1">Pm1</strain>
    </source>
</reference>
<sequence length="56" mass="6310">MYHRQSEGARDRKTRALTVVSVPIDTTSQRGTSTSVGLLQEERDRNVLRLAPEKKA</sequence>
<dbReference type="EMBL" id="CAKLBY020000188">
    <property type="protein sequence ID" value="CAK7932112.1"/>
    <property type="molecule type" value="Genomic_DNA"/>
</dbReference>
<proteinExistence type="predicted"/>
<name>A0AAV1UDM3_9STRA</name>
<dbReference type="Proteomes" id="UP001162060">
    <property type="component" value="Unassembled WGS sequence"/>
</dbReference>
<protein>
    <submittedName>
        <fullName evidence="1">Uncharacterized protein</fullName>
    </submittedName>
</protein>
<accession>A0AAV1UDM3</accession>
<organism evidence="1 2">
    <name type="scientific">Peronospora matthiolae</name>
    <dbReference type="NCBI Taxonomy" id="2874970"/>
    <lineage>
        <taxon>Eukaryota</taxon>
        <taxon>Sar</taxon>
        <taxon>Stramenopiles</taxon>
        <taxon>Oomycota</taxon>
        <taxon>Peronosporomycetes</taxon>
        <taxon>Peronosporales</taxon>
        <taxon>Peronosporaceae</taxon>
        <taxon>Peronospora</taxon>
    </lineage>
</organism>
<evidence type="ECO:0000313" key="2">
    <source>
        <dbReference type="Proteomes" id="UP001162060"/>
    </source>
</evidence>